<evidence type="ECO:0000259" key="13">
    <source>
        <dbReference type="PROSITE" id="PS50011"/>
    </source>
</evidence>
<dbReference type="InterPro" id="IPR011009">
    <property type="entry name" value="Kinase-like_dom_sf"/>
</dbReference>
<keyword evidence="7" id="KW-0418">Kinase</keyword>
<feature type="region of interest" description="Disordered" evidence="12">
    <location>
        <begin position="57"/>
        <end position="96"/>
    </location>
</feature>
<dbReference type="OrthoDB" id="193931at2759"/>
<dbReference type="FunFam" id="1.10.510.10:FF:001222">
    <property type="entry name" value="Serine/threonine-protein kinase ppk25"/>
    <property type="match status" value="1"/>
</dbReference>
<evidence type="ECO:0000256" key="7">
    <source>
        <dbReference type="ARBA" id="ARBA00022777"/>
    </source>
</evidence>
<dbReference type="PANTHER" id="PTHR24346">
    <property type="entry name" value="MAP/MICROTUBULE AFFINITY-REGULATING KINASE"/>
    <property type="match status" value="1"/>
</dbReference>
<dbReference type="SUPFAM" id="SSF56112">
    <property type="entry name" value="Protein kinase-like (PK-like)"/>
    <property type="match status" value="1"/>
</dbReference>
<evidence type="ECO:0000256" key="12">
    <source>
        <dbReference type="SAM" id="MobiDB-lite"/>
    </source>
</evidence>
<feature type="compositionally biased region" description="Polar residues" evidence="12">
    <location>
        <begin position="484"/>
        <end position="500"/>
    </location>
</feature>
<comment type="subcellular location">
    <subcellularLocation>
        <location evidence="1">Cytoplasm</location>
    </subcellularLocation>
</comment>
<dbReference type="GO" id="GO:0005737">
    <property type="term" value="C:cytoplasm"/>
    <property type="evidence" value="ECO:0007669"/>
    <property type="project" value="UniProtKB-SubCell"/>
</dbReference>
<protein>
    <recommendedName>
        <fullName evidence="2">non-specific serine/threonine protein kinase</fullName>
        <ecNumber evidence="2">2.7.11.1</ecNumber>
    </recommendedName>
</protein>
<keyword evidence="4" id="KW-0723">Serine/threonine-protein kinase</keyword>
<dbReference type="EMBL" id="QEAP01000292">
    <property type="protein sequence ID" value="TPX70265.1"/>
    <property type="molecule type" value="Genomic_DNA"/>
</dbReference>
<evidence type="ECO:0000313" key="16">
    <source>
        <dbReference type="Proteomes" id="UP000320333"/>
    </source>
</evidence>
<dbReference type="PROSITE" id="PS50011">
    <property type="entry name" value="PROTEIN_KINASE_DOM"/>
    <property type="match status" value="1"/>
</dbReference>
<evidence type="ECO:0000256" key="5">
    <source>
        <dbReference type="ARBA" id="ARBA00022679"/>
    </source>
</evidence>
<comment type="caution">
    <text evidence="15">The sequence shown here is derived from an EMBL/GenBank/DDBJ whole genome shotgun (WGS) entry which is preliminary data.</text>
</comment>
<comment type="catalytic activity">
    <reaction evidence="10">
        <text>L-seryl-[protein] + ATP = O-phospho-L-seryl-[protein] + ADP + H(+)</text>
        <dbReference type="Rhea" id="RHEA:17989"/>
        <dbReference type="Rhea" id="RHEA-COMP:9863"/>
        <dbReference type="Rhea" id="RHEA-COMP:11604"/>
        <dbReference type="ChEBI" id="CHEBI:15378"/>
        <dbReference type="ChEBI" id="CHEBI:29999"/>
        <dbReference type="ChEBI" id="CHEBI:30616"/>
        <dbReference type="ChEBI" id="CHEBI:83421"/>
        <dbReference type="ChEBI" id="CHEBI:456216"/>
        <dbReference type="EC" id="2.7.11.1"/>
    </reaction>
</comment>
<dbReference type="InterPro" id="IPR001772">
    <property type="entry name" value="KA1_dom"/>
</dbReference>
<feature type="domain" description="Protein kinase" evidence="13">
    <location>
        <begin position="105"/>
        <end position="362"/>
    </location>
</feature>
<dbReference type="PROSITE" id="PS00108">
    <property type="entry name" value="PROTEIN_KINASE_ST"/>
    <property type="match status" value="1"/>
</dbReference>
<dbReference type="InterPro" id="IPR008271">
    <property type="entry name" value="Ser/Thr_kinase_AS"/>
</dbReference>
<comment type="catalytic activity">
    <reaction evidence="9">
        <text>L-threonyl-[protein] + ATP = O-phospho-L-threonyl-[protein] + ADP + H(+)</text>
        <dbReference type="Rhea" id="RHEA:46608"/>
        <dbReference type="Rhea" id="RHEA-COMP:11060"/>
        <dbReference type="Rhea" id="RHEA-COMP:11605"/>
        <dbReference type="ChEBI" id="CHEBI:15378"/>
        <dbReference type="ChEBI" id="CHEBI:30013"/>
        <dbReference type="ChEBI" id="CHEBI:30616"/>
        <dbReference type="ChEBI" id="CHEBI:61977"/>
        <dbReference type="ChEBI" id="CHEBI:456216"/>
        <dbReference type="EC" id="2.7.11.1"/>
    </reaction>
</comment>
<feature type="compositionally biased region" description="Polar residues" evidence="12">
    <location>
        <begin position="614"/>
        <end position="628"/>
    </location>
</feature>
<evidence type="ECO:0000259" key="14">
    <source>
        <dbReference type="PROSITE" id="PS50032"/>
    </source>
</evidence>
<dbReference type="SMART" id="SM00220">
    <property type="entry name" value="S_TKc"/>
    <property type="match status" value="1"/>
</dbReference>
<feature type="compositionally biased region" description="Low complexity" evidence="12">
    <location>
        <begin position="597"/>
        <end position="607"/>
    </location>
</feature>
<evidence type="ECO:0000256" key="8">
    <source>
        <dbReference type="ARBA" id="ARBA00022840"/>
    </source>
</evidence>
<dbReference type="CDD" id="cd14003">
    <property type="entry name" value="STKc_AMPK-like"/>
    <property type="match status" value="1"/>
</dbReference>
<feature type="compositionally biased region" description="Polar residues" evidence="12">
    <location>
        <begin position="637"/>
        <end position="651"/>
    </location>
</feature>
<keyword evidence="5" id="KW-0808">Transferase</keyword>
<dbReference type="PROSITE" id="PS50032">
    <property type="entry name" value="KA1"/>
    <property type="match status" value="1"/>
</dbReference>
<dbReference type="PANTHER" id="PTHR24346:SF106">
    <property type="entry name" value="PROTEIN KINASE DOMAIN-CONTAINING PROTEIN"/>
    <property type="match status" value="1"/>
</dbReference>
<dbReference type="Pfam" id="PF00069">
    <property type="entry name" value="Pkinase"/>
    <property type="match status" value="1"/>
</dbReference>
<dbReference type="InterPro" id="IPR028375">
    <property type="entry name" value="KA1/Ssp2_C"/>
</dbReference>
<reference evidence="15 16" key="1">
    <citation type="journal article" date="2019" name="Sci. Rep.">
        <title>Comparative genomics of chytrid fungi reveal insights into the obligate biotrophic and pathogenic lifestyle of Synchytrium endobioticum.</title>
        <authorList>
            <person name="van de Vossenberg B.T.L.H."/>
            <person name="Warris S."/>
            <person name="Nguyen H.D.T."/>
            <person name="van Gent-Pelzer M.P.E."/>
            <person name="Joly D.L."/>
            <person name="van de Geest H.C."/>
            <person name="Bonants P.J.M."/>
            <person name="Smith D.S."/>
            <person name="Levesque C.A."/>
            <person name="van der Lee T.A.J."/>
        </authorList>
    </citation>
    <scope>NUCLEOTIDE SEQUENCE [LARGE SCALE GENOMIC DNA]</scope>
    <source>
        <strain evidence="15 16">CBS 675.73</strain>
    </source>
</reference>
<feature type="compositionally biased region" description="Low complexity" evidence="12">
    <location>
        <begin position="453"/>
        <end position="464"/>
    </location>
</feature>
<evidence type="ECO:0000256" key="2">
    <source>
        <dbReference type="ARBA" id="ARBA00012513"/>
    </source>
</evidence>
<dbReference type="EC" id="2.7.11.1" evidence="2"/>
<dbReference type="SUPFAM" id="SSF103243">
    <property type="entry name" value="KA1-like"/>
    <property type="match status" value="1"/>
</dbReference>
<sequence length="824" mass="91943">MPAITPIGIYTNYEPAPASAPVPVDKIVLWYGAAMTMQRDRARKKLEEIGSGENLSIGGAEKSHLGAANPNKGISGPTLEEMEINGSSNSTDAEAKEEGVVVSQYRLEKTIGQGTYGKVKLGVHIRTKERVAVKVIEKAQIKSTKQVIRLQREIRFLKLLHHPHIVKVHEVIETDDFIYIIMEYAVGGELFDYIVANKRVKEREARSFFRMVLSAVDYCHKASYYHNAVIHRDLKPENLLLDSQKTIKIIDFGFGNNFKLDSQLDTFCGSPFYAAPEMILGKKYTGPEVDVWSLGVVLFALLCGHLPFDDENMKELYKKIASGMYRCPDYVSPTARHLIHRLIQVDPCRRATMAEVLADPWVNDGYDGHPPNYLPHRAQINSPHELSKDIIKRLNAFGYREQDIRLAFSTPAYDDQPNAIRATYFLLVEMLEREEAKARYQKRVQDMLSQTSLSTASLAPSSAAESRKTSQVSLMDSMELAFNSESSMLPVQDASSTPRGTESEARRRSGKGWIQKQDHDASTRSSTATYNENRASAMVAPSPVRREDPNWFSRSNHEMDDSDIQTDPIPMEKEPVKPPSIRTTVYERPENLTRPQKSSGGVSSKNSSFHKTRSSCASSNSYPHQPSSDSDREDMNSADSLPSATNSPSQENKMERNDTPSPPASPWLITVSPTMNYSPEVVAHELIRVLNGFRQGLRFWPDASTSNRGWNGFKVVCEAQVDQFMDFNAHSMIYNVAGSSSSGGQAGWLSNRGKEVSVSSLSLEGGPQQPPSSGEVVTFQIEVAQANSPESNVVSRLTFKRLTGSIRSYKNCCNKLLEIMYTIL</sequence>
<keyword evidence="16" id="KW-1185">Reference proteome</keyword>
<accession>A0A507F3K3</accession>
<keyword evidence="3" id="KW-0963">Cytoplasm</keyword>
<dbReference type="InterPro" id="IPR017441">
    <property type="entry name" value="Protein_kinase_ATP_BS"/>
</dbReference>
<dbReference type="FunFam" id="3.30.200.20:FF:000003">
    <property type="entry name" value="Non-specific serine/threonine protein kinase"/>
    <property type="match status" value="1"/>
</dbReference>
<name>A0A507F3K3_9FUNG</name>
<dbReference type="PROSITE" id="PS00107">
    <property type="entry name" value="PROTEIN_KINASE_ATP"/>
    <property type="match status" value="1"/>
</dbReference>
<evidence type="ECO:0000256" key="6">
    <source>
        <dbReference type="ARBA" id="ARBA00022741"/>
    </source>
</evidence>
<evidence type="ECO:0000256" key="11">
    <source>
        <dbReference type="PROSITE-ProRule" id="PRU10141"/>
    </source>
</evidence>
<dbReference type="GO" id="GO:0004674">
    <property type="term" value="F:protein serine/threonine kinase activity"/>
    <property type="evidence" value="ECO:0007669"/>
    <property type="project" value="UniProtKB-KW"/>
</dbReference>
<dbReference type="GO" id="GO:0035556">
    <property type="term" value="P:intracellular signal transduction"/>
    <property type="evidence" value="ECO:0007669"/>
    <property type="project" value="TreeGrafter"/>
</dbReference>
<dbReference type="Proteomes" id="UP000320333">
    <property type="component" value="Unassembled WGS sequence"/>
</dbReference>
<organism evidence="15 16">
    <name type="scientific">Chytriomyces confervae</name>
    <dbReference type="NCBI Taxonomy" id="246404"/>
    <lineage>
        <taxon>Eukaryota</taxon>
        <taxon>Fungi</taxon>
        <taxon>Fungi incertae sedis</taxon>
        <taxon>Chytridiomycota</taxon>
        <taxon>Chytridiomycota incertae sedis</taxon>
        <taxon>Chytridiomycetes</taxon>
        <taxon>Chytridiales</taxon>
        <taxon>Chytriomycetaceae</taxon>
        <taxon>Chytriomyces</taxon>
    </lineage>
</organism>
<dbReference type="STRING" id="246404.A0A507F3K3"/>
<feature type="binding site" evidence="11">
    <location>
        <position position="134"/>
    </location>
    <ligand>
        <name>ATP</name>
        <dbReference type="ChEBI" id="CHEBI:30616"/>
    </ligand>
</feature>
<evidence type="ECO:0000256" key="9">
    <source>
        <dbReference type="ARBA" id="ARBA00047899"/>
    </source>
</evidence>
<proteinExistence type="predicted"/>
<dbReference type="InterPro" id="IPR000719">
    <property type="entry name" value="Prot_kinase_dom"/>
</dbReference>
<feature type="compositionally biased region" description="Polar residues" evidence="12">
    <location>
        <begin position="523"/>
        <end position="534"/>
    </location>
</feature>
<evidence type="ECO:0000256" key="1">
    <source>
        <dbReference type="ARBA" id="ARBA00004496"/>
    </source>
</evidence>
<feature type="region of interest" description="Disordered" evidence="12">
    <location>
        <begin position="453"/>
        <end position="472"/>
    </location>
</feature>
<feature type="region of interest" description="Disordered" evidence="12">
    <location>
        <begin position="484"/>
        <end position="667"/>
    </location>
</feature>
<feature type="compositionally biased region" description="Basic and acidic residues" evidence="12">
    <location>
        <begin position="544"/>
        <end position="559"/>
    </location>
</feature>
<dbReference type="AlphaFoldDB" id="A0A507F3K3"/>
<keyword evidence="6 11" id="KW-0547">Nucleotide-binding</keyword>
<evidence type="ECO:0000256" key="3">
    <source>
        <dbReference type="ARBA" id="ARBA00022490"/>
    </source>
</evidence>
<gene>
    <name evidence="15" type="ORF">CcCBS67573_g06613</name>
</gene>
<dbReference type="Gene3D" id="3.30.310.80">
    <property type="entry name" value="Kinase associated domain 1, KA1"/>
    <property type="match status" value="1"/>
</dbReference>
<keyword evidence="8 11" id="KW-0067">ATP-binding</keyword>
<feature type="domain" description="KA1" evidence="14">
    <location>
        <begin position="770"/>
        <end position="822"/>
    </location>
</feature>
<evidence type="ECO:0000256" key="4">
    <source>
        <dbReference type="ARBA" id="ARBA00022527"/>
    </source>
</evidence>
<dbReference type="Gene3D" id="1.10.510.10">
    <property type="entry name" value="Transferase(Phosphotransferase) domain 1"/>
    <property type="match status" value="1"/>
</dbReference>
<dbReference type="GO" id="GO:0005524">
    <property type="term" value="F:ATP binding"/>
    <property type="evidence" value="ECO:0007669"/>
    <property type="project" value="UniProtKB-UniRule"/>
</dbReference>
<dbReference type="GO" id="GO:0106310">
    <property type="term" value="F:protein serine kinase activity"/>
    <property type="evidence" value="ECO:0007669"/>
    <property type="project" value="RHEA"/>
</dbReference>
<evidence type="ECO:0000313" key="15">
    <source>
        <dbReference type="EMBL" id="TPX70265.1"/>
    </source>
</evidence>
<evidence type="ECO:0000256" key="10">
    <source>
        <dbReference type="ARBA" id="ARBA00048679"/>
    </source>
</evidence>